<evidence type="ECO:0000313" key="2">
    <source>
        <dbReference type="Proteomes" id="UP001138500"/>
    </source>
</evidence>
<proteinExistence type="predicted"/>
<name>A0A9W7SW65_9PEZI</name>
<dbReference type="Proteomes" id="UP001138500">
    <property type="component" value="Unassembled WGS sequence"/>
</dbReference>
<dbReference type="EMBL" id="RIBY02000946">
    <property type="protein sequence ID" value="KAH9835092.1"/>
    <property type="molecule type" value="Genomic_DNA"/>
</dbReference>
<sequence>MSPCLSVSLLLPSSRSHNLTVKSPELEASTFSAAGLNSTCPTFLLCPLSLPTGFTSSGSSASVWREKFSGTCHRNTLASSEPEAMMLSLNGCQSVSSTAAVCPRNNGISSGSLPFSSRGMTANAPPPLASQLTARYLGFALTKLVSQAFLLMRRLS</sequence>
<organism evidence="1 2">
    <name type="scientific">Teratosphaeria destructans</name>
    <dbReference type="NCBI Taxonomy" id="418781"/>
    <lineage>
        <taxon>Eukaryota</taxon>
        <taxon>Fungi</taxon>
        <taxon>Dikarya</taxon>
        <taxon>Ascomycota</taxon>
        <taxon>Pezizomycotina</taxon>
        <taxon>Dothideomycetes</taxon>
        <taxon>Dothideomycetidae</taxon>
        <taxon>Mycosphaerellales</taxon>
        <taxon>Teratosphaeriaceae</taxon>
        <taxon>Teratosphaeria</taxon>
    </lineage>
</organism>
<comment type="caution">
    <text evidence="1">The sequence shown here is derived from an EMBL/GenBank/DDBJ whole genome shotgun (WGS) entry which is preliminary data.</text>
</comment>
<keyword evidence="2" id="KW-1185">Reference proteome</keyword>
<evidence type="ECO:0000313" key="1">
    <source>
        <dbReference type="EMBL" id="KAH9835092.1"/>
    </source>
</evidence>
<reference evidence="1 2" key="2">
    <citation type="journal article" date="2021" name="Curr. Genet.">
        <title>Genetic response to nitrogen starvation in the aggressive Eucalyptus foliar pathogen Teratosphaeria destructans.</title>
        <authorList>
            <person name="Havenga M."/>
            <person name="Wingfield B.D."/>
            <person name="Wingfield M.J."/>
            <person name="Dreyer L.L."/>
            <person name="Roets F."/>
            <person name="Aylward J."/>
        </authorList>
    </citation>
    <scope>NUCLEOTIDE SEQUENCE [LARGE SCALE GENOMIC DNA]</scope>
    <source>
        <strain evidence="1">CMW44962</strain>
    </source>
</reference>
<dbReference type="AlphaFoldDB" id="A0A9W7SW65"/>
<reference evidence="1 2" key="1">
    <citation type="journal article" date="2018" name="IMA Fungus">
        <title>IMA Genome-F 10: Nine draft genome sequences of Claviceps purpurea s.lat., including C. arundinis, C. humidiphila, and C. cf. spartinae, pseudomolecules for the pitch canker pathogen Fusarium circinatum, draft genome of Davidsoniella eucalypti, Grosmannia galeiformis, Quambalaria eucalypti, and Teratosphaeria destructans.</title>
        <authorList>
            <person name="Wingfield B.D."/>
            <person name="Liu M."/>
            <person name="Nguyen H.D."/>
            <person name="Lane F.A."/>
            <person name="Morgan S.W."/>
            <person name="De Vos L."/>
            <person name="Wilken P.M."/>
            <person name="Duong T.A."/>
            <person name="Aylward J."/>
            <person name="Coetzee M.P."/>
            <person name="Dadej K."/>
            <person name="De Beer Z.W."/>
            <person name="Findlay W."/>
            <person name="Havenga M."/>
            <person name="Kolarik M."/>
            <person name="Menzies J.G."/>
            <person name="Naidoo K."/>
            <person name="Pochopski O."/>
            <person name="Shoukouhi P."/>
            <person name="Santana Q.C."/>
            <person name="Seifert K.A."/>
            <person name="Soal N."/>
            <person name="Steenkamp E.T."/>
            <person name="Tatham C.T."/>
            <person name="van der Nest M.A."/>
            <person name="Wingfield M.J."/>
        </authorList>
    </citation>
    <scope>NUCLEOTIDE SEQUENCE [LARGE SCALE GENOMIC DNA]</scope>
    <source>
        <strain evidence="1">CMW44962</strain>
    </source>
</reference>
<accession>A0A9W7SW65</accession>
<gene>
    <name evidence="1" type="ORF">Tdes44962_MAKER08556</name>
</gene>
<protein>
    <submittedName>
        <fullName evidence="1">Uncharacterized protein</fullName>
    </submittedName>
</protein>